<evidence type="ECO:0000313" key="5">
    <source>
        <dbReference type="Proteomes" id="UP000000759"/>
    </source>
</evidence>
<feature type="repeat" description="WD" evidence="3">
    <location>
        <begin position="307"/>
        <end position="341"/>
    </location>
</feature>
<proteinExistence type="predicted"/>
<dbReference type="PANTHER" id="PTHR10971">
    <property type="entry name" value="MRNA EXPORT FACTOR AND BUB3"/>
    <property type="match status" value="1"/>
</dbReference>
<dbReference type="RefSeq" id="XP_002177768.1">
    <property type="nucleotide sequence ID" value="XM_002177732.1"/>
</dbReference>
<dbReference type="SMART" id="SM00320">
    <property type="entry name" value="WD40"/>
    <property type="match status" value="4"/>
</dbReference>
<dbReference type="PaxDb" id="2850-Phatr32949"/>
<dbReference type="Pfam" id="PF00400">
    <property type="entry name" value="WD40"/>
    <property type="match status" value="3"/>
</dbReference>
<evidence type="ECO:0000256" key="2">
    <source>
        <dbReference type="ARBA" id="ARBA00022737"/>
    </source>
</evidence>
<dbReference type="eggNOG" id="KOG1036">
    <property type="taxonomic scope" value="Eukaryota"/>
</dbReference>
<organism evidence="4 5">
    <name type="scientific">Phaeodactylum tricornutum (strain CCAP 1055/1)</name>
    <dbReference type="NCBI Taxonomy" id="556484"/>
    <lineage>
        <taxon>Eukaryota</taxon>
        <taxon>Sar</taxon>
        <taxon>Stramenopiles</taxon>
        <taxon>Ochrophyta</taxon>
        <taxon>Bacillariophyta</taxon>
        <taxon>Bacillariophyceae</taxon>
        <taxon>Bacillariophycidae</taxon>
        <taxon>Naviculales</taxon>
        <taxon>Phaeodactylaceae</taxon>
        <taxon>Phaeodactylum</taxon>
    </lineage>
</organism>
<keyword evidence="2" id="KW-0677">Repeat</keyword>
<dbReference type="EMBL" id="CM000606">
    <property type="protein sequence ID" value="EEC50582.1"/>
    <property type="molecule type" value="Genomic_DNA"/>
</dbReference>
<keyword evidence="1 3" id="KW-0853">WD repeat</keyword>
<dbReference type="SUPFAM" id="SSF50978">
    <property type="entry name" value="WD40 repeat-like"/>
    <property type="match status" value="1"/>
</dbReference>
<dbReference type="Gene3D" id="2.130.10.10">
    <property type="entry name" value="YVTN repeat-like/Quinoprotein amine dehydrogenase"/>
    <property type="match status" value="1"/>
</dbReference>
<dbReference type="InterPro" id="IPR001680">
    <property type="entry name" value="WD40_rpt"/>
</dbReference>
<evidence type="ECO:0000256" key="1">
    <source>
        <dbReference type="ARBA" id="ARBA00022574"/>
    </source>
</evidence>
<dbReference type="Proteomes" id="UP000000759">
    <property type="component" value="Chromosome 2"/>
</dbReference>
<dbReference type="InterPro" id="IPR015943">
    <property type="entry name" value="WD40/YVTN_repeat-like_dom_sf"/>
</dbReference>
<dbReference type="AlphaFoldDB" id="B7FT35"/>
<evidence type="ECO:0000256" key="3">
    <source>
        <dbReference type="PROSITE-ProRule" id="PRU00221"/>
    </source>
</evidence>
<dbReference type="OMA" id="EGSHETH"/>
<sequence>MSSVSIPPEPKVLSDNPTDGVTALAFLSPSLLASTSWDGTLRIHNVADQTLQCAQTVTEAGPLLSMAVHGNYSHQNDRPEETSTLATVPPIYVGGLDGSIRRFAAHAAGSRLANGNDDNNSQKNPCLLSRHHKAAVSCLQWIPHAQGAWLVSAGWDGFLYLWDPTAIADTEVAKLPPPLATLSLPGKAFSMDVHTSESRTLSRIVVACAGRRVCVVQVTTSTGTEGSHETHTAPGLLPQVELVLDRESTLKYQTRCVRFLQDGVGIALASIEGRVAIEYFEELDIPAEGKKAYTFKCHRDGDMVYPVNCLAFHPVHGTFATGGCDGTVVTWDGSNKKKLVALPKFPTSIAALAFSPDGSQLAIASSYTFEDGEREHPRDEIYIRAVLDSEVLPKRKQ</sequence>
<dbReference type="PROSITE" id="PS50294">
    <property type="entry name" value="WD_REPEATS_REGION"/>
    <property type="match status" value="1"/>
</dbReference>
<dbReference type="STRING" id="556484.B7FT35"/>
<feature type="repeat" description="WD" evidence="3">
    <location>
        <begin position="129"/>
        <end position="163"/>
    </location>
</feature>
<dbReference type="InParanoid" id="B7FT35"/>
<dbReference type="InterPro" id="IPR036322">
    <property type="entry name" value="WD40_repeat_dom_sf"/>
</dbReference>
<dbReference type="KEGG" id="pti:PHATRDRAFT_32949"/>
<keyword evidence="5" id="KW-1185">Reference proteome</keyword>
<dbReference type="GeneID" id="7197231"/>
<protein>
    <submittedName>
        <fullName evidence="4">WD40 mitotic checkpoint-like protein similar to spleen mitotic checkpoint BUB3</fullName>
    </submittedName>
</protein>
<evidence type="ECO:0000313" key="4">
    <source>
        <dbReference type="EMBL" id="EEC50582.1"/>
    </source>
</evidence>
<dbReference type="PROSITE" id="PS50082">
    <property type="entry name" value="WD_REPEATS_2"/>
    <property type="match status" value="2"/>
</dbReference>
<reference evidence="4 5" key="1">
    <citation type="journal article" date="2008" name="Nature">
        <title>The Phaeodactylum genome reveals the evolutionary history of diatom genomes.</title>
        <authorList>
            <person name="Bowler C."/>
            <person name="Allen A.E."/>
            <person name="Badger J.H."/>
            <person name="Grimwood J."/>
            <person name="Jabbari K."/>
            <person name="Kuo A."/>
            <person name="Maheswari U."/>
            <person name="Martens C."/>
            <person name="Maumus F."/>
            <person name="Otillar R.P."/>
            <person name="Rayko E."/>
            <person name="Salamov A."/>
            <person name="Vandepoele K."/>
            <person name="Beszteri B."/>
            <person name="Gruber A."/>
            <person name="Heijde M."/>
            <person name="Katinka M."/>
            <person name="Mock T."/>
            <person name="Valentin K."/>
            <person name="Verret F."/>
            <person name="Berges J.A."/>
            <person name="Brownlee C."/>
            <person name="Cadoret J.P."/>
            <person name="Chiovitti A."/>
            <person name="Choi C.J."/>
            <person name="Coesel S."/>
            <person name="De Martino A."/>
            <person name="Detter J.C."/>
            <person name="Durkin C."/>
            <person name="Falciatore A."/>
            <person name="Fournet J."/>
            <person name="Haruta M."/>
            <person name="Huysman M.J."/>
            <person name="Jenkins B.D."/>
            <person name="Jiroutova K."/>
            <person name="Jorgensen R.E."/>
            <person name="Joubert Y."/>
            <person name="Kaplan A."/>
            <person name="Kroger N."/>
            <person name="Kroth P.G."/>
            <person name="La Roche J."/>
            <person name="Lindquist E."/>
            <person name="Lommer M."/>
            <person name="Martin-Jezequel V."/>
            <person name="Lopez P.J."/>
            <person name="Lucas S."/>
            <person name="Mangogna M."/>
            <person name="McGinnis K."/>
            <person name="Medlin L.K."/>
            <person name="Montsant A."/>
            <person name="Oudot-Le Secq M.P."/>
            <person name="Napoli C."/>
            <person name="Obornik M."/>
            <person name="Parker M.S."/>
            <person name="Petit J.L."/>
            <person name="Porcel B.M."/>
            <person name="Poulsen N."/>
            <person name="Robison M."/>
            <person name="Rychlewski L."/>
            <person name="Rynearson T.A."/>
            <person name="Schmutz J."/>
            <person name="Shapiro H."/>
            <person name="Siaut M."/>
            <person name="Stanley M."/>
            <person name="Sussman M.R."/>
            <person name="Taylor A.R."/>
            <person name="Vardi A."/>
            <person name="von Dassow P."/>
            <person name="Vyverman W."/>
            <person name="Willis A."/>
            <person name="Wyrwicz L.S."/>
            <person name="Rokhsar D.S."/>
            <person name="Weissenbach J."/>
            <person name="Armbrust E.V."/>
            <person name="Green B.R."/>
            <person name="Van de Peer Y."/>
            <person name="Grigoriev I.V."/>
        </authorList>
    </citation>
    <scope>NUCLEOTIDE SEQUENCE [LARGE SCALE GENOMIC DNA]</scope>
    <source>
        <strain evidence="4 5">CCAP 1055/1</strain>
    </source>
</reference>
<dbReference type="HOGENOM" id="CLU_038526_0_0_1"/>
<accession>B7FT35</accession>
<dbReference type="OrthoDB" id="256303at2759"/>
<reference evidence="5" key="2">
    <citation type="submission" date="2008-08" db="EMBL/GenBank/DDBJ databases">
        <authorList>
            <consortium name="Diatom Consortium"/>
            <person name="Grigoriev I."/>
            <person name="Grimwood J."/>
            <person name="Kuo A."/>
            <person name="Otillar R.P."/>
            <person name="Salamov A."/>
            <person name="Detter J.C."/>
            <person name="Lindquist E."/>
            <person name="Shapiro H."/>
            <person name="Lucas S."/>
            <person name="Glavina del Rio T."/>
            <person name="Pitluck S."/>
            <person name="Rokhsar D."/>
            <person name="Bowler C."/>
        </authorList>
    </citation>
    <scope>GENOME REANNOTATION</scope>
    <source>
        <strain evidence="5">CCAP 1055/1</strain>
    </source>
</reference>
<name>B7FT35_PHATC</name>
<gene>
    <name evidence="4" type="primary">Pt-BUB3</name>
    <name evidence="4" type="ORF">PHATRDRAFT_32949</name>
</gene>